<dbReference type="WBParaSite" id="Csp11.Scaffold629.g13350.t1">
    <property type="protein sequence ID" value="Csp11.Scaffold629.g13350.t1"/>
    <property type="gene ID" value="Csp11.Scaffold629.g13350"/>
</dbReference>
<evidence type="ECO:0000313" key="2">
    <source>
        <dbReference type="Proteomes" id="UP000095282"/>
    </source>
</evidence>
<keyword evidence="1" id="KW-1133">Transmembrane helix</keyword>
<evidence type="ECO:0000256" key="1">
    <source>
        <dbReference type="SAM" id="Phobius"/>
    </source>
</evidence>
<protein>
    <submittedName>
        <fullName evidence="3">Uncharacterized protein</fullName>
    </submittedName>
</protein>
<sequence length="71" mass="8013">MVAKNNYVEEQQQKAMNSSTRHPFFQVFACVTLLCVLLSSTTTELDRDEEAGSWPARASIKCPVFCWEGVL</sequence>
<dbReference type="AlphaFoldDB" id="A0A1I7TZH5"/>
<name>A0A1I7TZH5_9PELO</name>
<keyword evidence="1" id="KW-0812">Transmembrane</keyword>
<feature type="transmembrane region" description="Helical" evidence="1">
    <location>
        <begin position="23"/>
        <end position="40"/>
    </location>
</feature>
<organism evidence="2 3">
    <name type="scientific">Caenorhabditis tropicalis</name>
    <dbReference type="NCBI Taxonomy" id="1561998"/>
    <lineage>
        <taxon>Eukaryota</taxon>
        <taxon>Metazoa</taxon>
        <taxon>Ecdysozoa</taxon>
        <taxon>Nematoda</taxon>
        <taxon>Chromadorea</taxon>
        <taxon>Rhabditida</taxon>
        <taxon>Rhabditina</taxon>
        <taxon>Rhabditomorpha</taxon>
        <taxon>Rhabditoidea</taxon>
        <taxon>Rhabditidae</taxon>
        <taxon>Peloderinae</taxon>
        <taxon>Caenorhabditis</taxon>
    </lineage>
</organism>
<proteinExistence type="predicted"/>
<accession>A0A1I7TZH5</accession>
<reference evidence="3" key="1">
    <citation type="submission" date="2016-11" db="UniProtKB">
        <authorList>
            <consortium name="WormBaseParasite"/>
        </authorList>
    </citation>
    <scope>IDENTIFICATION</scope>
</reference>
<evidence type="ECO:0000313" key="3">
    <source>
        <dbReference type="WBParaSite" id="Csp11.Scaffold629.g13350.t1"/>
    </source>
</evidence>
<keyword evidence="2" id="KW-1185">Reference proteome</keyword>
<keyword evidence="1" id="KW-0472">Membrane</keyword>
<dbReference type="Proteomes" id="UP000095282">
    <property type="component" value="Unplaced"/>
</dbReference>